<proteinExistence type="predicted"/>
<evidence type="ECO:0000256" key="1">
    <source>
        <dbReference type="SAM" id="MobiDB-lite"/>
    </source>
</evidence>
<evidence type="ECO:0000313" key="3">
    <source>
        <dbReference type="Proteomes" id="UP000240760"/>
    </source>
</evidence>
<accession>A0A2T4C3F5</accession>
<protein>
    <submittedName>
        <fullName evidence="2">Uncharacterized protein</fullName>
    </submittedName>
</protein>
<dbReference type="Proteomes" id="UP000240760">
    <property type="component" value="Unassembled WGS sequence"/>
</dbReference>
<gene>
    <name evidence="2" type="ORF">M440DRAFT_1244426</name>
</gene>
<reference evidence="2 3" key="1">
    <citation type="submission" date="2016-07" db="EMBL/GenBank/DDBJ databases">
        <title>Multiple horizontal gene transfer events from other fungi enriched the ability of initially mycotrophic Trichoderma (Ascomycota) to feed on dead plant biomass.</title>
        <authorList>
            <consortium name="DOE Joint Genome Institute"/>
            <person name="Aerts A."/>
            <person name="Atanasova L."/>
            <person name="Chenthamara K."/>
            <person name="Zhang J."/>
            <person name="Grujic M."/>
            <person name="Henrissat B."/>
            <person name="Kuo A."/>
            <person name="Salamov A."/>
            <person name="Lipzen A."/>
            <person name="Labutti K."/>
            <person name="Barry K."/>
            <person name="Miao Y."/>
            <person name="Rahimi M.J."/>
            <person name="Shen Q."/>
            <person name="Grigoriev I.V."/>
            <person name="Kubicek C.P."/>
            <person name="Druzhinina I.S."/>
        </authorList>
    </citation>
    <scope>NUCLEOTIDE SEQUENCE [LARGE SCALE GENOMIC DNA]</scope>
    <source>
        <strain evidence="2 3">ATCC 18648</strain>
    </source>
</reference>
<feature type="region of interest" description="Disordered" evidence="1">
    <location>
        <begin position="26"/>
        <end position="113"/>
    </location>
</feature>
<name>A0A2T4C3F5_TRILO</name>
<feature type="compositionally biased region" description="Basic residues" evidence="1">
    <location>
        <begin position="99"/>
        <end position="113"/>
    </location>
</feature>
<dbReference type="EMBL" id="KZ679132">
    <property type="protein sequence ID" value="PTB76038.1"/>
    <property type="molecule type" value="Genomic_DNA"/>
</dbReference>
<feature type="compositionally biased region" description="Basic residues" evidence="1">
    <location>
        <begin position="32"/>
        <end position="41"/>
    </location>
</feature>
<dbReference type="AlphaFoldDB" id="A0A2T4C3F5"/>
<evidence type="ECO:0000313" key="2">
    <source>
        <dbReference type="EMBL" id="PTB76038.1"/>
    </source>
</evidence>
<organism evidence="2 3">
    <name type="scientific">Trichoderma longibrachiatum ATCC 18648</name>
    <dbReference type="NCBI Taxonomy" id="983965"/>
    <lineage>
        <taxon>Eukaryota</taxon>
        <taxon>Fungi</taxon>
        <taxon>Dikarya</taxon>
        <taxon>Ascomycota</taxon>
        <taxon>Pezizomycotina</taxon>
        <taxon>Sordariomycetes</taxon>
        <taxon>Hypocreomycetidae</taxon>
        <taxon>Hypocreales</taxon>
        <taxon>Hypocreaceae</taxon>
        <taxon>Trichoderma</taxon>
    </lineage>
</organism>
<feature type="compositionally biased region" description="Basic and acidic residues" evidence="1">
    <location>
        <begin position="83"/>
        <end position="98"/>
    </location>
</feature>
<sequence>MRYPARISSYIQEIALVAFRCPSDALSNFKSSQHKGKKKRTPPPPRSKVIGSIRRQQKQSSSKSKSKQPIAPTRSRYTVSCPKLREEVKVAKEKERKKPPQWNNKKKKQNQKE</sequence>
<keyword evidence="3" id="KW-1185">Reference proteome</keyword>